<gene>
    <name evidence="3" type="ORF">EKO24_001340</name>
</gene>
<accession>A0ABY3CGJ3</accession>
<name>A0ABY3CGJ3_9GAMM</name>
<dbReference type="NCBIfam" id="TIGR01845">
    <property type="entry name" value="outer_NodT"/>
    <property type="match status" value="1"/>
</dbReference>
<keyword evidence="2" id="KW-0449">Lipoprotein</keyword>
<evidence type="ECO:0000256" key="2">
    <source>
        <dbReference type="RuleBase" id="RU362097"/>
    </source>
</evidence>
<sequence>MAINKVPLLAPLLLTACNGGLLTTVGPDYQTPPLPVAASWQAPQPVPVAHRGQTTDLLHWWQRFNDPVLNRFLAAAEQESYSVANAAARIEQARASLISADSALVPSLDASLSANRSSFSFGGPPFERDQYQAGLQSDWEIDLFGGLARQQQASQSQLQSRQADWHDARVAVAAEVANAYLGYRYCEIQAQQLQADAESRQTSAKLTALAGQHGFRSSADVALSDASAAEGQNNLLNQQGQCERSIKSLVALTALEEISVRQSLLEQPGVGKLPSPPAFSIDSVPARALLQRPDLAVAERDMAEASAKIGVEQAKRFPKLSLSGNVTPTLQSMNGAALVLAQTWSLGPTLSLPLFDAGKRAANVESAQTQYEAAAGNYRSKARTAVKEVEEALVRLDNVAKRLPQAQQAADGYRHYFQSAQQLFDTGLGNLLDLETARRNQLNADLAIKSLEQERVSAWIALYRAVGGGWDATGN</sequence>
<keyword evidence="2" id="KW-0472">Membrane</keyword>
<dbReference type="PROSITE" id="PS51257">
    <property type="entry name" value="PROKAR_LIPOPROTEIN"/>
    <property type="match status" value="1"/>
</dbReference>
<dbReference type="PANTHER" id="PTHR30203">
    <property type="entry name" value="OUTER MEMBRANE CATION EFFLUX PROTEIN"/>
    <property type="match status" value="1"/>
</dbReference>
<dbReference type="Gene3D" id="1.20.1600.10">
    <property type="entry name" value="Outer membrane efflux proteins (OEP)"/>
    <property type="match status" value="1"/>
</dbReference>
<dbReference type="SUPFAM" id="SSF56954">
    <property type="entry name" value="Outer membrane efflux proteins (OEP)"/>
    <property type="match status" value="1"/>
</dbReference>
<reference evidence="3 4" key="1">
    <citation type="journal article" date="2019" name="Antonie Van Leeuwenhoek">
        <title>Description of 'Ca. Methylobacter oryzae' KRF1, a novel species from the environmentally important Methylobacter clade 2.</title>
        <authorList>
            <person name="Khatri K."/>
            <person name="Mohite J.A."/>
            <person name="Pandit P.S."/>
            <person name="Bahulikar R."/>
            <person name="Rahalkar M.C."/>
        </authorList>
    </citation>
    <scope>NUCLEOTIDE SEQUENCE [LARGE SCALE GENOMIC DNA]</scope>
    <source>
        <strain evidence="3 4">KRF1</strain>
    </source>
</reference>
<comment type="similarity">
    <text evidence="1 2">Belongs to the outer membrane factor (OMF) (TC 1.B.17) family.</text>
</comment>
<dbReference type="Pfam" id="PF02321">
    <property type="entry name" value="OEP"/>
    <property type="match status" value="2"/>
</dbReference>
<dbReference type="InterPro" id="IPR003423">
    <property type="entry name" value="OMP_efflux"/>
</dbReference>
<keyword evidence="2" id="KW-0564">Palmitate</keyword>
<evidence type="ECO:0000256" key="1">
    <source>
        <dbReference type="ARBA" id="ARBA00007613"/>
    </source>
</evidence>
<comment type="subcellular location">
    <subcellularLocation>
        <location evidence="2">Cell outer membrane</location>
        <topology evidence="2">Lipid-anchor</topology>
    </subcellularLocation>
</comment>
<protein>
    <submittedName>
        <fullName evidence="3">Efflux transporter outer membrane subunit</fullName>
    </submittedName>
</protein>
<keyword evidence="2" id="KW-0812">Transmembrane</keyword>
<evidence type="ECO:0000313" key="4">
    <source>
        <dbReference type="Proteomes" id="UP000733744"/>
    </source>
</evidence>
<dbReference type="PANTHER" id="PTHR30203:SF29">
    <property type="entry name" value="PROTEIN CYAE"/>
    <property type="match status" value="1"/>
</dbReference>
<proteinExistence type="inferred from homology"/>
<keyword evidence="2" id="KW-1134">Transmembrane beta strand</keyword>
<comment type="caution">
    <text evidence="3">The sequence shown here is derived from an EMBL/GenBank/DDBJ whole genome shotgun (WGS) entry which is preliminary data.</text>
</comment>
<evidence type="ECO:0000313" key="3">
    <source>
        <dbReference type="EMBL" id="TRX02957.1"/>
    </source>
</evidence>
<dbReference type="Gene3D" id="2.20.200.10">
    <property type="entry name" value="Outer membrane efflux proteins (OEP)"/>
    <property type="match status" value="1"/>
</dbReference>
<dbReference type="RefSeq" id="WP_127027376.1">
    <property type="nucleotide sequence ID" value="NZ_RYFG02000009.1"/>
</dbReference>
<dbReference type="EMBL" id="RYFG02000009">
    <property type="protein sequence ID" value="TRX02957.1"/>
    <property type="molecule type" value="Genomic_DNA"/>
</dbReference>
<dbReference type="Proteomes" id="UP000733744">
    <property type="component" value="Unassembled WGS sequence"/>
</dbReference>
<dbReference type="InterPro" id="IPR010131">
    <property type="entry name" value="MdtP/NodT-like"/>
</dbReference>
<keyword evidence="4" id="KW-1185">Reference proteome</keyword>
<organism evidence="3 4">
    <name type="scientific">Candidatus Methylobacter oryzae</name>
    <dbReference type="NCBI Taxonomy" id="2497749"/>
    <lineage>
        <taxon>Bacteria</taxon>
        <taxon>Pseudomonadati</taxon>
        <taxon>Pseudomonadota</taxon>
        <taxon>Gammaproteobacteria</taxon>
        <taxon>Methylococcales</taxon>
        <taxon>Methylococcaceae</taxon>
        <taxon>Methylobacter</taxon>
    </lineage>
</organism>